<evidence type="ECO:0000313" key="1">
    <source>
        <dbReference type="EMBL" id="EEH64386.1"/>
    </source>
</evidence>
<reference evidence="1 2" key="1">
    <citation type="submission" date="2009-01" db="EMBL/GenBank/DDBJ databases">
        <authorList>
            <person name="Qin X."/>
            <person name="Bachman B."/>
            <person name="Battles P."/>
            <person name="Bell A."/>
            <person name="Bess C."/>
            <person name="Bickham C."/>
            <person name="Chaboub L."/>
            <person name="Chen D."/>
            <person name="Coyle M."/>
            <person name="Deiros D.R."/>
            <person name="Dinh H."/>
            <person name="Forbes L."/>
            <person name="Fowler G."/>
            <person name="Francisco L."/>
            <person name="Fu Q."/>
            <person name="Gubbala S."/>
            <person name="Hale W."/>
            <person name="Han Y."/>
            <person name="Hemphill L."/>
            <person name="Highlander S.K."/>
            <person name="Hirani K."/>
            <person name="Hogues M."/>
            <person name="Jackson L."/>
            <person name="Jakkamsetti A."/>
            <person name="Javaid M."/>
            <person name="Jiang H."/>
            <person name="Korchina V."/>
            <person name="Kovar C."/>
            <person name="Lara F."/>
            <person name="Lee S."/>
            <person name="Mata R."/>
            <person name="Mathew T."/>
            <person name="Moen C."/>
            <person name="Morales K."/>
            <person name="Munidasa M."/>
            <person name="Nazareth L."/>
            <person name="Ngo R."/>
            <person name="Nguyen L."/>
            <person name="Okwuonu G."/>
            <person name="Ongeri F."/>
            <person name="Patil S."/>
            <person name="Petrosino J."/>
            <person name="Pham C."/>
            <person name="Pham P."/>
            <person name="Pu L.-L."/>
            <person name="Puazo M."/>
            <person name="Raj R."/>
            <person name="Reid J."/>
            <person name="Rouhana J."/>
            <person name="Saada N."/>
            <person name="Shang Y."/>
            <person name="Simmons D."/>
            <person name="Thornton R."/>
            <person name="Warren J."/>
            <person name="Weissenberger G."/>
            <person name="Zhang J."/>
            <person name="Zhang L."/>
            <person name="Zhou C."/>
            <person name="Zhu D."/>
            <person name="Muzny D."/>
            <person name="Worley K."/>
            <person name="Gibbs R."/>
        </authorList>
    </citation>
    <scope>NUCLEOTIDE SEQUENCE [LARGE SCALE GENOMIC DNA]</scope>
    <source>
        <strain evidence="1 2">DSM 15436</strain>
    </source>
</reference>
<accession>C0VY83</accession>
<dbReference type="EMBL" id="ACFG01000004">
    <property type="protein sequence ID" value="EEH64386.1"/>
    <property type="molecule type" value="Genomic_DNA"/>
</dbReference>
<dbReference type="eggNOG" id="COG4695">
    <property type="taxonomic scope" value="Bacteria"/>
</dbReference>
<dbReference type="RefSeq" id="WP_006547120.1">
    <property type="nucleotide sequence ID" value="NZ_DS999545.1"/>
</dbReference>
<gene>
    <name evidence="1" type="ORF">HMPREF0044_0123</name>
</gene>
<evidence type="ECO:0000313" key="2">
    <source>
        <dbReference type="Proteomes" id="UP000010301"/>
    </source>
</evidence>
<keyword evidence="2" id="KW-1185">Reference proteome</keyword>
<proteinExistence type="predicted"/>
<dbReference type="Gene3D" id="1.20.1270.210">
    <property type="match status" value="1"/>
</dbReference>
<dbReference type="Proteomes" id="UP000010301">
    <property type="component" value="Unassembled WGS sequence"/>
</dbReference>
<dbReference type="HOGENOM" id="CLU_033789_7_0_11"/>
<organism evidence="1 2">
    <name type="scientific">Gleimia coleocanis DSM 15436</name>
    <dbReference type="NCBI Taxonomy" id="525245"/>
    <lineage>
        <taxon>Bacteria</taxon>
        <taxon>Bacillati</taxon>
        <taxon>Actinomycetota</taxon>
        <taxon>Actinomycetes</taxon>
        <taxon>Actinomycetales</taxon>
        <taxon>Actinomycetaceae</taxon>
        <taxon>Gleimia</taxon>
    </lineage>
</organism>
<name>C0VY83_9ACTO</name>
<dbReference type="OrthoDB" id="9765386at2"/>
<dbReference type="InterPro" id="IPR006944">
    <property type="entry name" value="Phage/GTA_portal"/>
</dbReference>
<dbReference type="STRING" id="525245.HMPREF0044_0123"/>
<dbReference type="Pfam" id="PF04860">
    <property type="entry name" value="Phage_portal"/>
    <property type="match status" value="1"/>
</dbReference>
<dbReference type="AlphaFoldDB" id="C0VY83"/>
<dbReference type="NCBIfam" id="TIGR01537">
    <property type="entry name" value="portal_HK97"/>
    <property type="match status" value="1"/>
</dbReference>
<sequence length="371" mass="40606">MKFMKLIGLEKRNAAPRVEVVDYTPTPMRIPARAETGYQGLPAVFRAASILQTAAQQLSLDAWRNGQQLTGESMPTALARPWDYDTQRDLIADLMGSMIFTGNAYALAIRNKYGELTGIRVLNPNECTPRLNSINGVRWTEYDGKAYRANDLAHARFMHMPGQPAGLSAIGFARKTLERAHQIADAGAHIFERGGIPTGILTTNQPINAETAKAAKDAWNESNSTLNGVAVLGDGITYSPVTISPADAQFLESQKYSDAQIAMLFGVPPHLMGIALDGSSMTYQNLQDGNTSFMQWTVSLYLSEIENALSKLLPRGMVTRFNYDAVLRPDAKKRMETHTLAINAGIYTPEYAAVEIEGLPAHALTKLGEKE</sequence>
<protein>
    <submittedName>
        <fullName evidence="1">Phage portal protein, HK97 family</fullName>
    </submittedName>
</protein>
<dbReference type="InterPro" id="IPR006427">
    <property type="entry name" value="Portal_HK97"/>
</dbReference>
<comment type="caution">
    <text evidence="1">The sequence shown here is derived from an EMBL/GenBank/DDBJ whole genome shotgun (WGS) entry which is preliminary data.</text>
</comment>